<dbReference type="Proteomes" id="UP000735302">
    <property type="component" value="Unassembled WGS sequence"/>
</dbReference>
<evidence type="ECO:0000313" key="4">
    <source>
        <dbReference type="Proteomes" id="UP000735302"/>
    </source>
</evidence>
<dbReference type="InterPro" id="IPR048324">
    <property type="entry name" value="ZSWIM1-3_RNaseH-like"/>
</dbReference>
<accession>A0AAV3YA38</accession>
<feature type="domain" description="ZSWIM1/3 RNaseH-like" evidence="2">
    <location>
        <begin position="2"/>
        <end position="55"/>
    </location>
</feature>
<organism evidence="3 4">
    <name type="scientific">Plakobranchus ocellatus</name>
    <dbReference type="NCBI Taxonomy" id="259542"/>
    <lineage>
        <taxon>Eukaryota</taxon>
        <taxon>Metazoa</taxon>
        <taxon>Spiralia</taxon>
        <taxon>Lophotrochozoa</taxon>
        <taxon>Mollusca</taxon>
        <taxon>Gastropoda</taxon>
        <taxon>Heterobranchia</taxon>
        <taxon>Euthyneura</taxon>
        <taxon>Panpulmonata</taxon>
        <taxon>Sacoglossa</taxon>
        <taxon>Placobranchoidea</taxon>
        <taxon>Plakobranchidae</taxon>
        <taxon>Plakobranchus</taxon>
    </lineage>
</organism>
<feature type="region of interest" description="Disordered" evidence="1">
    <location>
        <begin position="66"/>
        <end position="102"/>
    </location>
</feature>
<name>A0AAV3YA38_9GAST</name>
<keyword evidence="4" id="KW-1185">Reference proteome</keyword>
<dbReference type="EMBL" id="BLXT01000800">
    <property type="protein sequence ID" value="GFN80085.1"/>
    <property type="molecule type" value="Genomic_DNA"/>
</dbReference>
<evidence type="ECO:0000313" key="3">
    <source>
        <dbReference type="EMBL" id="GFN80085.1"/>
    </source>
</evidence>
<evidence type="ECO:0000259" key="2">
    <source>
        <dbReference type="Pfam" id="PF21056"/>
    </source>
</evidence>
<dbReference type="AlphaFoldDB" id="A0AAV3YA38"/>
<dbReference type="Pfam" id="PF21056">
    <property type="entry name" value="ZSWIM1-3_RNaseH-like"/>
    <property type="match status" value="1"/>
</dbReference>
<comment type="caution">
    <text evidence="3">The sequence shown here is derived from an EMBL/GenBank/DDBJ whole genome shotgun (WGS) entry which is preliminary data.</text>
</comment>
<reference evidence="3 4" key="1">
    <citation type="journal article" date="2021" name="Elife">
        <title>Chloroplast acquisition without the gene transfer in kleptoplastic sea slugs, Plakobranchus ocellatus.</title>
        <authorList>
            <person name="Maeda T."/>
            <person name="Takahashi S."/>
            <person name="Yoshida T."/>
            <person name="Shimamura S."/>
            <person name="Takaki Y."/>
            <person name="Nagai Y."/>
            <person name="Toyoda A."/>
            <person name="Suzuki Y."/>
            <person name="Arimoto A."/>
            <person name="Ishii H."/>
            <person name="Satoh N."/>
            <person name="Nishiyama T."/>
            <person name="Hasebe M."/>
            <person name="Maruyama T."/>
            <person name="Minagawa J."/>
            <person name="Obokata J."/>
            <person name="Shigenobu S."/>
        </authorList>
    </citation>
    <scope>NUCLEOTIDE SEQUENCE [LARGE SCALE GENOMIC DNA]</scope>
</reference>
<evidence type="ECO:0000256" key="1">
    <source>
        <dbReference type="SAM" id="MobiDB-lite"/>
    </source>
</evidence>
<gene>
    <name evidence="3" type="ORF">PoB_000659100</name>
</gene>
<sequence length="130" mass="14496">MKGRVVGYCIVKDETITTLTDVFQDFISHNDINVKTVVVDKDAAEKAAIKEVFPEGIDVSEGKAFECEEDDPNRSHTENNHNMACGDGEGDMANDEKEGRMGPCDDVVNAVNKFIHEEADFDQLDLHYNE</sequence>
<proteinExistence type="predicted"/>
<feature type="compositionally biased region" description="Basic and acidic residues" evidence="1">
    <location>
        <begin position="66"/>
        <end position="79"/>
    </location>
</feature>
<protein>
    <recommendedName>
        <fullName evidence="2">ZSWIM1/3 RNaseH-like domain-containing protein</fullName>
    </recommendedName>
</protein>